<comment type="caution">
    <text evidence="1">The sequence shown here is derived from an EMBL/GenBank/DDBJ whole genome shotgun (WGS) entry which is preliminary data.</text>
</comment>
<dbReference type="Pfam" id="PF24001">
    <property type="entry name" value="DUF7317"/>
    <property type="match status" value="1"/>
</dbReference>
<reference evidence="1 2" key="1">
    <citation type="submission" date="2018-06" db="EMBL/GenBank/DDBJ databases">
        <title>Halonotius sp. F13-13 a new haloarchaeeon isolated from a solar saltern from Isla Cristina, Huelva, Spain.</title>
        <authorList>
            <person name="Duran-Viseras A."/>
            <person name="Sanchez-Porro C."/>
            <person name="Ventosa A."/>
        </authorList>
    </citation>
    <scope>NUCLEOTIDE SEQUENCE [LARGE SCALE GENOMIC DNA]</scope>
    <source>
        <strain evidence="1 2">F13-13</strain>
    </source>
</reference>
<gene>
    <name evidence="1" type="ORF">DM826_01740</name>
</gene>
<organism evidence="1 2">
    <name type="scientific">Halonotius aquaticus</name>
    <dbReference type="NCBI Taxonomy" id="2216978"/>
    <lineage>
        <taxon>Archaea</taxon>
        <taxon>Methanobacteriati</taxon>
        <taxon>Methanobacteriota</taxon>
        <taxon>Stenosarchaea group</taxon>
        <taxon>Halobacteria</taxon>
        <taxon>Halobacteriales</taxon>
        <taxon>Haloferacaceae</taxon>
        <taxon>Halonotius</taxon>
    </lineage>
</organism>
<sequence>MATDSLPIALTLYRCGTLTFTQAATRAGQSPETFARVLDRFGVPCRGEQTDQSTFSEPTV</sequence>
<name>A0A3A6QFA5_9EURY</name>
<protein>
    <submittedName>
        <fullName evidence="1">Uncharacterized protein</fullName>
    </submittedName>
</protein>
<evidence type="ECO:0000313" key="1">
    <source>
        <dbReference type="EMBL" id="RJX44852.1"/>
    </source>
</evidence>
<dbReference type="AlphaFoldDB" id="A0A3A6QFA5"/>
<dbReference type="Proteomes" id="UP000276588">
    <property type="component" value="Unassembled WGS sequence"/>
</dbReference>
<dbReference type="OrthoDB" id="225412at2157"/>
<accession>A0A3A6QFA5</accession>
<dbReference type="InterPro" id="IPR055741">
    <property type="entry name" value="DUF7317"/>
</dbReference>
<dbReference type="EMBL" id="QKNY01000003">
    <property type="protein sequence ID" value="RJX44852.1"/>
    <property type="molecule type" value="Genomic_DNA"/>
</dbReference>
<proteinExistence type="predicted"/>
<dbReference type="RefSeq" id="WP_120100715.1">
    <property type="nucleotide sequence ID" value="NZ_QKNY01000003.1"/>
</dbReference>
<evidence type="ECO:0000313" key="2">
    <source>
        <dbReference type="Proteomes" id="UP000276588"/>
    </source>
</evidence>
<keyword evidence="2" id="KW-1185">Reference proteome</keyword>